<proteinExistence type="inferred from homology"/>
<evidence type="ECO:0000256" key="9">
    <source>
        <dbReference type="ARBA" id="ARBA00048090"/>
    </source>
</evidence>
<dbReference type="Gene3D" id="3.40.50.300">
    <property type="entry name" value="P-loop containing nucleotide triphosphate hydrolases"/>
    <property type="match status" value="2"/>
</dbReference>
<evidence type="ECO:0000256" key="1">
    <source>
        <dbReference type="ARBA" id="ARBA00004875"/>
    </source>
</evidence>
<dbReference type="EC" id="2.7.1.12" evidence="3"/>
<dbReference type="PANTHER" id="PTHR43442:SF3">
    <property type="entry name" value="GLUCONOKINASE-RELATED"/>
    <property type="match status" value="1"/>
</dbReference>
<dbReference type="GO" id="GO:0046316">
    <property type="term" value="F:gluconokinase activity"/>
    <property type="evidence" value="ECO:0007669"/>
    <property type="project" value="UniProtKB-EC"/>
</dbReference>
<name>A0AAU9N802_9ASTR</name>
<dbReference type="GO" id="GO:0005524">
    <property type="term" value="F:ATP binding"/>
    <property type="evidence" value="ECO:0007669"/>
    <property type="project" value="UniProtKB-KW"/>
</dbReference>
<evidence type="ECO:0000256" key="8">
    <source>
        <dbReference type="ARBA" id="ARBA00029835"/>
    </source>
</evidence>
<keyword evidence="5" id="KW-0547">Nucleotide-binding</keyword>
<keyword evidence="12" id="KW-1185">Reference proteome</keyword>
<dbReference type="EMBL" id="CAKMRJ010004062">
    <property type="protein sequence ID" value="CAH1434917.1"/>
    <property type="molecule type" value="Genomic_DNA"/>
</dbReference>
<keyword evidence="6" id="KW-0418">Kinase</keyword>
<dbReference type="PANTHER" id="PTHR43442">
    <property type="entry name" value="GLUCONOKINASE-RELATED"/>
    <property type="match status" value="1"/>
</dbReference>
<evidence type="ECO:0000256" key="10">
    <source>
        <dbReference type="SAM" id="MobiDB-lite"/>
    </source>
</evidence>
<gene>
    <name evidence="11" type="ORF">LVIROSA_LOCUS21397</name>
</gene>
<evidence type="ECO:0000256" key="7">
    <source>
        <dbReference type="ARBA" id="ARBA00022840"/>
    </source>
</evidence>
<dbReference type="InterPro" id="IPR006001">
    <property type="entry name" value="Therm_gnt_kin"/>
</dbReference>
<organism evidence="11 12">
    <name type="scientific">Lactuca virosa</name>
    <dbReference type="NCBI Taxonomy" id="75947"/>
    <lineage>
        <taxon>Eukaryota</taxon>
        <taxon>Viridiplantae</taxon>
        <taxon>Streptophyta</taxon>
        <taxon>Embryophyta</taxon>
        <taxon>Tracheophyta</taxon>
        <taxon>Spermatophyta</taxon>
        <taxon>Magnoliopsida</taxon>
        <taxon>eudicotyledons</taxon>
        <taxon>Gunneridae</taxon>
        <taxon>Pentapetalae</taxon>
        <taxon>asterids</taxon>
        <taxon>campanulids</taxon>
        <taxon>Asterales</taxon>
        <taxon>Asteraceae</taxon>
        <taxon>Cichorioideae</taxon>
        <taxon>Cichorieae</taxon>
        <taxon>Lactucinae</taxon>
        <taxon>Lactuca</taxon>
    </lineage>
</organism>
<feature type="region of interest" description="Disordered" evidence="10">
    <location>
        <begin position="43"/>
        <end position="79"/>
    </location>
</feature>
<evidence type="ECO:0000256" key="2">
    <source>
        <dbReference type="ARBA" id="ARBA00008420"/>
    </source>
</evidence>
<keyword evidence="4" id="KW-0808">Transferase</keyword>
<comment type="caution">
    <text evidence="11">The sequence shown here is derived from an EMBL/GenBank/DDBJ whole genome shotgun (WGS) entry which is preliminary data.</text>
</comment>
<evidence type="ECO:0000313" key="11">
    <source>
        <dbReference type="EMBL" id="CAH1434917.1"/>
    </source>
</evidence>
<dbReference type="GO" id="GO:0005975">
    <property type="term" value="P:carbohydrate metabolic process"/>
    <property type="evidence" value="ECO:0007669"/>
    <property type="project" value="InterPro"/>
</dbReference>
<evidence type="ECO:0000256" key="4">
    <source>
        <dbReference type="ARBA" id="ARBA00022679"/>
    </source>
</evidence>
<dbReference type="GO" id="GO:0005737">
    <property type="term" value="C:cytoplasm"/>
    <property type="evidence" value="ECO:0007669"/>
    <property type="project" value="TreeGrafter"/>
</dbReference>
<dbReference type="CDD" id="cd02021">
    <property type="entry name" value="GntK"/>
    <property type="match status" value="1"/>
</dbReference>
<comment type="pathway">
    <text evidence="1">Carbohydrate acid metabolism; D-gluconate degradation.</text>
</comment>
<dbReference type="InterPro" id="IPR031322">
    <property type="entry name" value="Shikimate/glucono_kinase"/>
</dbReference>
<comment type="similarity">
    <text evidence="2">Belongs to the gluconokinase GntK/GntV family.</text>
</comment>
<feature type="compositionally biased region" description="Polar residues" evidence="10">
    <location>
        <begin position="64"/>
        <end position="78"/>
    </location>
</feature>
<dbReference type="Pfam" id="PF01202">
    <property type="entry name" value="SKI"/>
    <property type="match status" value="1"/>
</dbReference>
<sequence length="270" mass="29768">MEVGRNGEWIHMDGCGVKGVVAMEIRDNDCVVVAGIRRPSPPYHHSHRLVGPHLDRTRPDHTSSDLTSTGTAPDQATASSEVSRHRLVSLLLSFSISILLLPDQTTLSICLSISRSHFVQDGGRLRVPSIDHFGMAVVLMGVSGVGKSTIGELFAKTLNCSFIDADDFHPQSNKEKMKNRIPLSDEDRIPWLEVLRDLLNASLFVLLDVGVEVLMNRVAKRVAEGNHFMPAELLQSQIDLLEVDVSEGIHKVDASRIPQDIVDEIKALIF</sequence>
<dbReference type="InterPro" id="IPR027417">
    <property type="entry name" value="P-loop_NTPase"/>
</dbReference>
<dbReference type="Proteomes" id="UP001157418">
    <property type="component" value="Unassembled WGS sequence"/>
</dbReference>
<reference evidence="11 12" key="1">
    <citation type="submission" date="2022-01" db="EMBL/GenBank/DDBJ databases">
        <authorList>
            <person name="Xiong W."/>
            <person name="Schranz E."/>
        </authorList>
    </citation>
    <scope>NUCLEOTIDE SEQUENCE [LARGE SCALE GENOMIC DNA]</scope>
</reference>
<accession>A0AAU9N802</accession>
<feature type="compositionally biased region" description="Basic and acidic residues" evidence="10">
    <location>
        <begin position="53"/>
        <end position="63"/>
    </location>
</feature>
<protein>
    <recommendedName>
        <fullName evidence="3">gluconokinase</fullName>
        <ecNumber evidence="3">2.7.1.12</ecNumber>
    </recommendedName>
    <alternativeName>
        <fullName evidence="8">Gluconate kinase</fullName>
    </alternativeName>
</protein>
<evidence type="ECO:0000256" key="5">
    <source>
        <dbReference type="ARBA" id="ARBA00022741"/>
    </source>
</evidence>
<dbReference type="AlphaFoldDB" id="A0AAU9N802"/>
<dbReference type="SUPFAM" id="SSF52540">
    <property type="entry name" value="P-loop containing nucleoside triphosphate hydrolases"/>
    <property type="match status" value="1"/>
</dbReference>
<evidence type="ECO:0000256" key="3">
    <source>
        <dbReference type="ARBA" id="ARBA00012054"/>
    </source>
</evidence>
<comment type="catalytic activity">
    <reaction evidence="9">
        <text>D-gluconate + ATP = 6-phospho-D-gluconate + ADP + H(+)</text>
        <dbReference type="Rhea" id="RHEA:19433"/>
        <dbReference type="ChEBI" id="CHEBI:15378"/>
        <dbReference type="ChEBI" id="CHEBI:18391"/>
        <dbReference type="ChEBI" id="CHEBI:30616"/>
        <dbReference type="ChEBI" id="CHEBI:58759"/>
        <dbReference type="ChEBI" id="CHEBI:456216"/>
        <dbReference type="EC" id="2.7.1.12"/>
    </reaction>
</comment>
<evidence type="ECO:0000313" key="12">
    <source>
        <dbReference type="Proteomes" id="UP001157418"/>
    </source>
</evidence>
<evidence type="ECO:0000256" key="6">
    <source>
        <dbReference type="ARBA" id="ARBA00022777"/>
    </source>
</evidence>
<keyword evidence="7" id="KW-0067">ATP-binding</keyword>